<keyword evidence="2" id="KW-0812">Transmembrane</keyword>
<feature type="domain" description="DUF6535" evidence="3">
    <location>
        <begin position="98"/>
        <end position="251"/>
    </location>
</feature>
<evidence type="ECO:0000256" key="1">
    <source>
        <dbReference type="SAM" id="MobiDB-lite"/>
    </source>
</evidence>
<feature type="transmembrane region" description="Helical" evidence="2">
    <location>
        <begin position="119"/>
        <end position="142"/>
    </location>
</feature>
<gene>
    <name evidence="4" type="ORF">SISNIDRAFT_471178</name>
</gene>
<feature type="compositionally biased region" description="Polar residues" evidence="1">
    <location>
        <begin position="920"/>
        <end position="929"/>
    </location>
</feature>
<feature type="transmembrane region" description="Helical" evidence="2">
    <location>
        <begin position="168"/>
        <end position="190"/>
    </location>
</feature>
<keyword evidence="2" id="KW-0472">Membrane</keyword>
<keyword evidence="2" id="KW-1133">Transmembrane helix</keyword>
<dbReference type="EMBL" id="KV419455">
    <property type="protein sequence ID" value="KZS87158.1"/>
    <property type="molecule type" value="Genomic_DNA"/>
</dbReference>
<keyword evidence="5" id="KW-1185">Reference proteome</keyword>
<name>A0A164MXW7_9AGAM</name>
<evidence type="ECO:0000259" key="3">
    <source>
        <dbReference type="Pfam" id="PF20153"/>
    </source>
</evidence>
<evidence type="ECO:0000313" key="5">
    <source>
        <dbReference type="Proteomes" id="UP000076722"/>
    </source>
</evidence>
<feature type="region of interest" description="Disordered" evidence="1">
    <location>
        <begin position="920"/>
        <end position="950"/>
    </location>
</feature>
<dbReference type="AlphaFoldDB" id="A0A164MXW7"/>
<accession>A0A164MXW7</accession>
<reference evidence="4 5" key="1">
    <citation type="journal article" date="2016" name="Mol. Biol. Evol.">
        <title>Comparative Genomics of Early-Diverging Mushroom-Forming Fungi Provides Insights into the Origins of Lignocellulose Decay Capabilities.</title>
        <authorList>
            <person name="Nagy L.G."/>
            <person name="Riley R."/>
            <person name="Tritt A."/>
            <person name="Adam C."/>
            <person name="Daum C."/>
            <person name="Floudas D."/>
            <person name="Sun H."/>
            <person name="Yadav J.S."/>
            <person name="Pangilinan J."/>
            <person name="Larsson K.H."/>
            <person name="Matsuura K."/>
            <person name="Barry K."/>
            <person name="Labutti K."/>
            <person name="Kuo R."/>
            <person name="Ohm R.A."/>
            <person name="Bhattacharya S.S."/>
            <person name="Shirouzu T."/>
            <person name="Yoshinaga Y."/>
            <person name="Martin F.M."/>
            <person name="Grigoriev I.V."/>
            <person name="Hibbett D.S."/>
        </authorList>
    </citation>
    <scope>NUCLEOTIDE SEQUENCE [LARGE SCALE GENOMIC DNA]</scope>
    <source>
        <strain evidence="4 5">HHB9708</strain>
    </source>
</reference>
<dbReference type="Proteomes" id="UP000076722">
    <property type="component" value="Unassembled WGS sequence"/>
</dbReference>
<dbReference type="InterPro" id="IPR045338">
    <property type="entry name" value="DUF6535"/>
</dbReference>
<protein>
    <recommendedName>
        <fullName evidence="3">DUF6535 domain-containing protein</fullName>
    </recommendedName>
</protein>
<dbReference type="Pfam" id="PF20153">
    <property type="entry name" value="DUF6535"/>
    <property type="match status" value="1"/>
</dbReference>
<evidence type="ECO:0000256" key="2">
    <source>
        <dbReference type="SAM" id="Phobius"/>
    </source>
</evidence>
<feature type="transmembrane region" description="Helical" evidence="2">
    <location>
        <begin position="223"/>
        <end position="251"/>
    </location>
</feature>
<sequence length="950" mass="108690">MAAQPSENRPAGPVRPSSMTRAPPASLSSLETKFDKLLSLIEKQTAAVEQQNMMMEKQHTAIEKELKDHGEKLETIRKDVVKNDQPYEVREVEDQQTWGGLCKEAVTITKESVGEWTTLMNVSLVFNAIFLAIVTAFIVPVLQDLQTPTATDATGSFDPHRQEVIEQWIAFFQISAFSLSVFNSALCVLGTQWGARLITRIQAKDSHTTAIHFERRKRSGKKWLLRLTGLLFLTLLLSILLFMSAFLMQAWIVAYVQPEPRPILIAAAAIVSVMVLTILIIVGVTTLHAVRWENSPFETPLSTVLRLLLRKEPPAEERVENVEDLLEVKEEDAQPRFYEIENGLKHAFHPETLKLYAAMVMNTTETDVLEKAVPSFRFTPWLEVPDGLFRLFEGVFQRFMATDTSIRVKETVDHHFLSFGRFLDRVRRRADSSILRWYRKQCEELCSRSHESHDKYFTSFVAVASVRERNEDLRKISKLSYKECMGQVLASYDPRKTRSQVGDRLDVYESAVARCNSLLRDGKEDNVTEITSGQHSSILISYVHGPLWNDRSAEFLIRSIVRGRELNLLRELADFLSDPGVIFFHQVVRILTLLMPEASTTFSVPGDFDLTRALFCLFRTDPNPYYWGEQSATLLFYLDHGAFDKLSDFRSALVFFQSLLECLKLSDNDRTTLISDLCVFARKSRSRSANVGPTVTKFVDAFDRCRVHLLLDVPILISAEDRSEILRSLIRNPVLDWWRIELFVSRMKWSDSDIWDTISHHTNIADTNYVRYSLLPLNFLCLLKTRRYALPHNADLSPLITCMIGYSRFRRNIEPMSWRTDSNTLMHYISQGNAFDRVAAHDVGRRSARTFFNLCAGDKSDNFYNYRYHTSDETRDQAKKYLKRLDLLESNHSSEPTQPSRSATYGPSMWTAPRWFTSASRAGNGSSESIGLPSRSPHTVLGMETISQNT</sequence>
<organism evidence="4 5">
    <name type="scientific">Sistotremastrum niveocremeum HHB9708</name>
    <dbReference type="NCBI Taxonomy" id="1314777"/>
    <lineage>
        <taxon>Eukaryota</taxon>
        <taxon>Fungi</taxon>
        <taxon>Dikarya</taxon>
        <taxon>Basidiomycota</taxon>
        <taxon>Agaricomycotina</taxon>
        <taxon>Agaricomycetes</taxon>
        <taxon>Sistotremastrales</taxon>
        <taxon>Sistotremastraceae</taxon>
        <taxon>Sertulicium</taxon>
        <taxon>Sertulicium niveocremeum</taxon>
    </lineage>
</organism>
<evidence type="ECO:0000313" key="4">
    <source>
        <dbReference type="EMBL" id="KZS87158.1"/>
    </source>
</evidence>
<feature type="region of interest" description="Disordered" evidence="1">
    <location>
        <begin position="1"/>
        <end position="27"/>
    </location>
</feature>
<feature type="transmembrane region" description="Helical" evidence="2">
    <location>
        <begin position="263"/>
        <end position="287"/>
    </location>
</feature>
<proteinExistence type="predicted"/>